<geneLocation type="mitochondrion" evidence="2"/>
<protein>
    <submittedName>
        <fullName evidence="2">ATP synthase F0 subunit 8</fullName>
    </submittedName>
</protein>
<evidence type="ECO:0000256" key="1">
    <source>
        <dbReference type="SAM" id="Phobius"/>
    </source>
</evidence>
<sequence>MPQMDALLWTRLFIYFIVVFYFYLSIIYFTHKISKKEKKTYKSGENLSMYWKKCL</sequence>
<proteinExistence type="predicted"/>
<keyword evidence="1" id="KW-0472">Membrane</keyword>
<feature type="transmembrane region" description="Helical" evidence="1">
    <location>
        <begin position="12"/>
        <end position="30"/>
    </location>
</feature>
<keyword evidence="2" id="KW-0496">Mitochondrion</keyword>
<keyword evidence="1" id="KW-1133">Transmembrane helix</keyword>
<keyword evidence="1" id="KW-0812">Transmembrane</keyword>
<gene>
    <name evidence="2" type="primary">atp8</name>
</gene>
<evidence type="ECO:0000313" key="2">
    <source>
        <dbReference type="EMBL" id="QXM17005.1"/>
    </source>
</evidence>
<reference evidence="2" key="1">
    <citation type="submission" date="2021-04" db="EMBL/GenBank/DDBJ databases">
        <title>Mitogenome of Aeolothrips indicus.</title>
        <authorList>
            <person name="Kumar V."/>
            <person name="Tyagi K."/>
            <person name="Pakrashi A."/>
            <person name="Chandra K."/>
        </authorList>
    </citation>
    <scope>NUCLEOTIDE SEQUENCE</scope>
</reference>
<dbReference type="EMBL" id="MW899051">
    <property type="protein sequence ID" value="QXM17005.1"/>
    <property type="molecule type" value="Genomic_DNA"/>
</dbReference>
<organism evidence="2">
    <name type="scientific">Aeolothrips indicus</name>
    <dbReference type="NCBI Taxonomy" id="2856552"/>
    <lineage>
        <taxon>Eukaryota</taxon>
        <taxon>Metazoa</taxon>
        <taxon>Ecdysozoa</taxon>
        <taxon>Arthropoda</taxon>
        <taxon>Hexapoda</taxon>
        <taxon>Insecta</taxon>
        <taxon>Pterygota</taxon>
        <taxon>Neoptera</taxon>
        <taxon>Paraneoptera</taxon>
        <taxon>Thysanoptera</taxon>
        <taxon>Terebrantia</taxon>
        <taxon>Aeolothripoidea</taxon>
        <taxon>Aeolothripidae</taxon>
        <taxon>Aeolothrips</taxon>
    </lineage>
</organism>
<name>A0A8F5J8D3_9NEOP</name>
<accession>A0A8F5J8D3</accession>
<dbReference type="AlphaFoldDB" id="A0A8F5J8D3"/>